<proteinExistence type="predicted"/>
<comment type="caution">
    <text evidence="2">The sequence shown here is derived from an EMBL/GenBank/DDBJ whole genome shotgun (WGS) entry which is preliminary data.</text>
</comment>
<evidence type="ECO:0000256" key="1">
    <source>
        <dbReference type="SAM" id="MobiDB-lite"/>
    </source>
</evidence>
<feature type="compositionally biased region" description="Basic and acidic residues" evidence="1">
    <location>
        <begin position="66"/>
        <end position="81"/>
    </location>
</feature>
<keyword evidence="3" id="KW-1185">Reference proteome</keyword>
<dbReference type="Proteomes" id="UP001218188">
    <property type="component" value="Unassembled WGS sequence"/>
</dbReference>
<organism evidence="2 3">
    <name type="scientific">Mycena alexandri</name>
    <dbReference type="NCBI Taxonomy" id="1745969"/>
    <lineage>
        <taxon>Eukaryota</taxon>
        <taxon>Fungi</taxon>
        <taxon>Dikarya</taxon>
        <taxon>Basidiomycota</taxon>
        <taxon>Agaricomycotina</taxon>
        <taxon>Agaricomycetes</taxon>
        <taxon>Agaricomycetidae</taxon>
        <taxon>Agaricales</taxon>
        <taxon>Marasmiineae</taxon>
        <taxon>Mycenaceae</taxon>
        <taxon>Mycena</taxon>
    </lineage>
</organism>
<name>A0AAD6SN31_9AGAR</name>
<feature type="compositionally biased region" description="Basic residues" evidence="1">
    <location>
        <begin position="82"/>
        <end position="91"/>
    </location>
</feature>
<sequence length="158" mass="18212">MSKAQAWVPFGAFEIYETWWTRAGNEEYRNEVWEMPARSAVQARAQYTRYAGEDGARRRERKPSHSRCEGGVRTAQEERACARRGRRKHTRGAGSRESMRAAREAERACARRRERNNHHTRDAKEACARRRRKEHARGAGGESVRAARKEGARDSGNK</sequence>
<accession>A0AAD6SN31</accession>
<protein>
    <submittedName>
        <fullName evidence="2">Uncharacterized protein</fullName>
    </submittedName>
</protein>
<feature type="region of interest" description="Disordered" evidence="1">
    <location>
        <begin position="50"/>
        <end position="158"/>
    </location>
</feature>
<evidence type="ECO:0000313" key="2">
    <source>
        <dbReference type="EMBL" id="KAJ7030991.1"/>
    </source>
</evidence>
<feature type="compositionally biased region" description="Basic and acidic residues" evidence="1">
    <location>
        <begin position="145"/>
        <end position="158"/>
    </location>
</feature>
<dbReference type="AlphaFoldDB" id="A0AAD6SN31"/>
<reference evidence="2" key="1">
    <citation type="submission" date="2023-03" db="EMBL/GenBank/DDBJ databases">
        <title>Massive genome expansion in bonnet fungi (Mycena s.s.) driven by repeated elements and novel gene families across ecological guilds.</title>
        <authorList>
            <consortium name="Lawrence Berkeley National Laboratory"/>
            <person name="Harder C.B."/>
            <person name="Miyauchi S."/>
            <person name="Viragh M."/>
            <person name="Kuo A."/>
            <person name="Thoen E."/>
            <person name="Andreopoulos B."/>
            <person name="Lu D."/>
            <person name="Skrede I."/>
            <person name="Drula E."/>
            <person name="Henrissat B."/>
            <person name="Morin E."/>
            <person name="Kohler A."/>
            <person name="Barry K."/>
            <person name="LaButti K."/>
            <person name="Morin E."/>
            <person name="Salamov A."/>
            <person name="Lipzen A."/>
            <person name="Mereny Z."/>
            <person name="Hegedus B."/>
            <person name="Baldrian P."/>
            <person name="Stursova M."/>
            <person name="Weitz H."/>
            <person name="Taylor A."/>
            <person name="Grigoriev I.V."/>
            <person name="Nagy L.G."/>
            <person name="Martin F."/>
            <person name="Kauserud H."/>
        </authorList>
    </citation>
    <scope>NUCLEOTIDE SEQUENCE</scope>
    <source>
        <strain evidence="2">CBHHK200</strain>
    </source>
</reference>
<dbReference type="EMBL" id="JARJCM010000085">
    <property type="protein sequence ID" value="KAJ7030991.1"/>
    <property type="molecule type" value="Genomic_DNA"/>
</dbReference>
<evidence type="ECO:0000313" key="3">
    <source>
        <dbReference type="Proteomes" id="UP001218188"/>
    </source>
</evidence>
<feature type="compositionally biased region" description="Basic and acidic residues" evidence="1">
    <location>
        <begin position="97"/>
        <end position="128"/>
    </location>
</feature>
<gene>
    <name evidence="2" type="ORF">C8F04DRAFT_1186269</name>
</gene>